<dbReference type="AlphaFoldDB" id="T0KZ01"/>
<gene>
    <name evidence="2" type="ORF">CGLO_16670</name>
</gene>
<feature type="region of interest" description="Disordered" evidence="1">
    <location>
        <begin position="1"/>
        <end position="55"/>
    </location>
</feature>
<protein>
    <submittedName>
        <fullName evidence="2">Uncharacterized protein</fullName>
    </submittedName>
</protein>
<proteinExistence type="predicted"/>
<reference evidence="3" key="1">
    <citation type="journal article" date="2013" name="Mol. Plant Microbe Interact.">
        <title>Global aspects of pacC regulation of pathogenicity genes in Colletotrichum gloeosporioides as revealed by transcriptome analysis.</title>
        <authorList>
            <person name="Alkan N."/>
            <person name="Meng X."/>
            <person name="Friedlander G."/>
            <person name="Reuveni E."/>
            <person name="Sukno S."/>
            <person name="Sherman A."/>
            <person name="Thon M."/>
            <person name="Fluhr R."/>
            <person name="Prusky D."/>
        </authorList>
    </citation>
    <scope>NUCLEOTIDE SEQUENCE [LARGE SCALE GENOMIC DNA]</scope>
    <source>
        <strain evidence="3">Cg-14</strain>
    </source>
</reference>
<name>T0KZ01_COLGC</name>
<evidence type="ECO:0000313" key="3">
    <source>
        <dbReference type="Proteomes" id="UP000015530"/>
    </source>
</evidence>
<sequence length="55" mass="6362">MSLRKSEADWNAEHRKRNQSSRTSGGSIRDPYGLSELKRIRPVENLTKNRKPPVN</sequence>
<comment type="caution">
    <text evidence="2">The sequence shown here is derived from an EMBL/GenBank/DDBJ whole genome shotgun (WGS) entry which is preliminary data.</text>
</comment>
<dbReference type="Proteomes" id="UP000015530">
    <property type="component" value="Unassembled WGS sequence"/>
</dbReference>
<evidence type="ECO:0000256" key="1">
    <source>
        <dbReference type="SAM" id="MobiDB-lite"/>
    </source>
</evidence>
<dbReference type="HOGENOM" id="CLU_3032234_0_0_1"/>
<organism evidence="2 3">
    <name type="scientific">Colletotrichum gloeosporioides (strain Cg-14)</name>
    <name type="common">Anthracnose fungus</name>
    <name type="synonym">Glomerella cingulata</name>
    <dbReference type="NCBI Taxonomy" id="1237896"/>
    <lineage>
        <taxon>Eukaryota</taxon>
        <taxon>Fungi</taxon>
        <taxon>Dikarya</taxon>
        <taxon>Ascomycota</taxon>
        <taxon>Pezizomycotina</taxon>
        <taxon>Sordariomycetes</taxon>
        <taxon>Hypocreomycetidae</taxon>
        <taxon>Glomerellales</taxon>
        <taxon>Glomerellaceae</taxon>
        <taxon>Colletotrichum</taxon>
        <taxon>Colletotrichum gloeosporioides species complex</taxon>
    </lineage>
</organism>
<dbReference type="EMBL" id="AMYD01003959">
    <property type="protein sequence ID" value="EQB44571.1"/>
    <property type="molecule type" value="Genomic_DNA"/>
</dbReference>
<accession>T0KZ01</accession>
<feature type="compositionally biased region" description="Basic and acidic residues" evidence="1">
    <location>
        <begin position="1"/>
        <end position="13"/>
    </location>
</feature>
<evidence type="ECO:0000313" key="2">
    <source>
        <dbReference type="EMBL" id="EQB44571.1"/>
    </source>
</evidence>